<dbReference type="Gramene" id="KGN44090">
    <property type="protein sequence ID" value="KGN44090"/>
    <property type="gene ID" value="Csa_7G181650"/>
</dbReference>
<reference evidence="2 3" key="3">
    <citation type="journal article" date="2010" name="BMC Genomics">
        <title>Transcriptome sequencing and comparative analysis of cucumber flowers with different sex types.</title>
        <authorList>
            <person name="Guo S."/>
            <person name="Zheng Y."/>
            <person name="Joung J.G."/>
            <person name="Liu S."/>
            <person name="Zhang Z."/>
            <person name="Crasta O.R."/>
            <person name="Sobral B.W."/>
            <person name="Xu Y."/>
            <person name="Huang S."/>
            <person name="Fei Z."/>
        </authorList>
    </citation>
    <scope>NUCLEOTIDE SEQUENCE [LARGE SCALE GENOMIC DNA]</scope>
    <source>
        <strain evidence="3">cv. 9930</strain>
    </source>
</reference>
<evidence type="ECO:0000256" key="1">
    <source>
        <dbReference type="SAM" id="MobiDB-lite"/>
    </source>
</evidence>
<sequence>MRDSESEMERIEERTPLKPEGVDELPAEEFQMAIEFAYTRKEEDDVESKIKIGGSKNEN</sequence>
<evidence type="ECO:0000313" key="2">
    <source>
        <dbReference type="EMBL" id="KGN44090.1"/>
    </source>
</evidence>
<keyword evidence="3" id="KW-1185">Reference proteome</keyword>
<organism evidence="2 3">
    <name type="scientific">Cucumis sativus</name>
    <name type="common">Cucumber</name>
    <dbReference type="NCBI Taxonomy" id="3659"/>
    <lineage>
        <taxon>Eukaryota</taxon>
        <taxon>Viridiplantae</taxon>
        <taxon>Streptophyta</taxon>
        <taxon>Embryophyta</taxon>
        <taxon>Tracheophyta</taxon>
        <taxon>Spermatophyta</taxon>
        <taxon>Magnoliopsida</taxon>
        <taxon>eudicotyledons</taxon>
        <taxon>Gunneridae</taxon>
        <taxon>Pentapetalae</taxon>
        <taxon>rosids</taxon>
        <taxon>fabids</taxon>
        <taxon>Cucurbitales</taxon>
        <taxon>Cucurbitaceae</taxon>
        <taxon>Benincaseae</taxon>
        <taxon>Cucumis</taxon>
    </lineage>
</organism>
<reference evidence="2 3" key="1">
    <citation type="journal article" date="2009" name="Nat. Genet.">
        <title>The genome of the cucumber, Cucumis sativus L.</title>
        <authorList>
            <person name="Huang S."/>
            <person name="Li R."/>
            <person name="Zhang Z."/>
            <person name="Li L."/>
            <person name="Gu X."/>
            <person name="Fan W."/>
            <person name="Lucas W.J."/>
            <person name="Wang X."/>
            <person name="Xie B."/>
            <person name="Ni P."/>
            <person name="Ren Y."/>
            <person name="Zhu H."/>
            <person name="Li J."/>
            <person name="Lin K."/>
            <person name="Jin W."/>
            <person name="Fei Z."/>
            <person name="Li G."/>
            <person name="Staub J."/>
            <person name="Kilian A."/>
            <person name="van der Vossen E.A."/>
            <person name="Wu Y."/>
            <person name="Guo J."/>
            <person name="He J."/>
            <person name="Jia Z."/>
            <person name="Ren Y."/>
            <person name="Tian G."/>
            <person name="Lu Y."/>
            <person name="Ruan J."/>
            <person name="Qian W."/>
            <person name="Wang M."/>
            <person name="Huang Q."/>
            <person name="Li B."/>
            <person name="Xuan Z."/>
            <person name="Cao J."/>
            <person name="Asan"/>
            <person name="Wu Z."/>
            <person name="Zhang J."/>
            <person name="Cai Q."/>
            <person name="Bai Y."/>
            <person name="Zhao B."/>
            <person name="Han Y."/>
            <person name="Li Y."/>
            <person name="Li X."/>
            <person name="Wang S."/>
            <person name="Shi Q."/>
            <person name="Liu S."/>
            <person name="Cho W.K."/>
            <person name="Kim J.Y."/>
            <person name="Xu Y."/>
            <person name="Heller-Uszynska K."/>
            <person name="Miao H."/>
            <person name="Cheng Z."/>
            <person name="Zhang S."/>
            <person name="Wu J."/>
            <person name="Yang Y."/>
            <person name="Kang H."/>
            <person name="Li M."/>
            <person name="Liang H."/>
            <person name="Ren X."/>
            <person name="Shi Z."/>
            <person name="Wen M."/>
            <person name="Jian M."/>
            <person name="Yang H."/>
            <person name="Zhang G."/>
            <person name="Yang Z."/>
            <person name="Chen R."/>
            <person name="Liu S."/>
            <person name="Li J."/>
            <person name="Ma L."/>
            <person name="Liu H."/>
            <person name="Zhou Y."/>
            <person name="Zhao J."/>
            <person name="Fang X."/>
            <person name="Li G."/>
            <person name="Fang L."/>
            <person name="Li Y."/>
            <person name="Liu D."/>
            <person name="Zheng H."/>
            <person name="Zhang Y."/>
            <person name="Qin N."/>
            <person name="Li Z."/>
            <person name="Yang G."/>
            <person name="Yang S."/>
            <person name="Bolund L."/>
            <person name="Kristiansen K."/>
            <person name="Zheng H."/>
            <person name="Li S."/>
            <person name="Zhang X."/>
            <person name="Yang H."/>
            <person name="Wang J."/>
            <person name="Sun R."/>
            <person name="Zhang B."/>
            <person name="Jiang S."/>
            <person name="Wang J."/>
            <person name="Du Y."/>
            <person name="Li S."/>
        </authorList>
    </citation>
    <scope>NUCLEOTIDE SEQUENCE [LARGE SCALE GENOMIC DNA]</scope>
    <source>
        <strain evidence="3">cv. 9930</strain>
    </source>
</reference>
<dbReference type="Proteomes" id="UP000029981">
    <property type="component" value="Chromosome 7"/>
</dbReference>
<dbReference type="EMBL" id="CM002928">
    <property type="protein sequence ID" value="KGN44090.1"/>
    <property type="molecule type" value="Genomic_DNA"/>
</dbReference>
<reference evidence="2 3" key="4">
    <citation type="journal article" date="2011" name="BMC Genomics">
        <title>RNA-Seq improves annotation of protein-coding genes in the cucumber genome.</title>
        <authorList>
            <person name="Li Z."/>
            <person name="Zhang Z."/>
            <person name="Yan P."/>
            <person name="Huang S."/>
            <person name="Fei Z."/>
            <person name="Lin K."/>
        </authorList>
    </citation>
    <scope>NUCLEOTIDE SEQUENCE [LARGE SCALE GENOMIC DNA]</scope>
    <source>
        <strain evidence="3">cv. 9930</strain>
    </source>
</reference>
<gene>
    <name evidence="2" type="ORF">Csa_7G181650</name>
</gene>
<proteinExistence type="predicted"/>
<feature type="region of interest" description="Disordered" evidence="1">
    <location>
        <begin position="1"/>
        <end position="24"/>
    </location>
</feature>
<dbReference type="AlphaFoldDB" id="A0A0A0K354"/>
<feature type="compositionally biased region" description="Basic and acidic residues" evidence="1">
    <location>
        <begin position="1"/>
        <end position="21"/>
    </location>
</feature>
<name>A0A0A0K354_CUCSA</name>
<evidence type="ECO:0000313" key="3">
    <source>
        <dbReference type="Proteomes" id="UP000029981"/>
    </source>
</evidence>
<protein>
    <submittedName>
        <fullName evidence="2">Uncharacterized protein</fullName>
    </submittedName>
</protein>
<accession>A0A0A0K354</accession>
<reference evidence="2 3" key="2">
    <citation type="journal article" date="2009" name="PLoS ONE">
        <title>An integrated genetic and cytogenetic map of the cucumber genome.</title>
        <authorList>
            <person name="Ren Y."/>
            <person name="Zhang Z."/>
            <person name="Liu J."/>
            <person name="Staub J.E."/>
            <person name="Han Y."/>
            <person name="Cheng Z."/>
            <person name="Li X."/>
            <person name="Lu J."/>
            <person name="Miao H."/>
            <person name="Kang H."/>
            <person name="Xie B."/>
            <person name="Gu X."/>
            <person name="Wang X."/>
            <person name="Du Y."/>
            <person name="Jin W."/>
            <person name="Huang S."/>
        </authorList>
    </citation>
    <scope>NUCLEOTIDE SEQUENCE [LARGE SCALE GENOMIC DNA]</scope>
    <source>
        <strain evidence="3">cv. 9930</strain>
    </source>
</reference>